<dbReference type="Pfam" id="PF20720">
    <property type="entry name" value="nSTAND3"/>
    <property type="match status" value="1"/>
</dbReference>
<evidence type="ECO:0000313" key="2">
    <source>
        <dbReference type="EMBL" id="KAH3806049.1"/>
    </source>
</evidence>
<accession>A0A9D4FVF4</accession>
<comment type="caution">
    <text evidence="2">The sequence shown here is derived from an EMBL/GenBank/DDBJ whole genome shotgun (WGS) entry which is preliminary data.</text>
</comment>
<reference evidence="2" key="1">
    <citation type="journal article" date="2019" name="bioRxiv">
        <title>The Genome of the Zebra Mussel, Dreissena polymorpha: A Resource for Invasive Species Research.</title>
        <authorList>
            <person name="McCartney M.A."/>
            <person name="Auch B."/>
            <person name="Kono T."/>
            <person name="Mallez S."/>
            <person name="Zhang Y."/>
            <person name="Obille A."/>
            <person name="Becker A."/>
            <person name="Abrahante J.E."/>
            <person name="Garbe J."/>
            <person name="Badalamenti J.P."/>
            <person name="Herman A."/>
            <person name="Mangelson H."/>
            <person name="Liachko I."/>
            <person name="Sullivan S."/>
            <person name="Sone E.D."/>
            <person name="Koren S."/>
            <person name="Silverstein K.A.T."/>
            <person name="Beckman K.B."/>
            <person name="Gohl D.M."/>
        </authorList>
    </citation>
    <scope>NUCLEOTIDE SEQUENCE</scope>
    <source>
        <strain evidence="2">Duluth1</strain>
        <tissue evidence="2">Whole animal</tissue>
    </source>
</reference>
<reference evidence="2" key="2">
    <citation type="submission" date="2020-11" db="EMBL/GenBank/DDBJ databases">
        <authorList>
            <person name="McCartney M.A."/>
            <person name="Auch B."/>
            <person name="Kono T."/>
            <person name="Mallez S."/>
            <person name="Becker A."/>
            <person name="Gohl D.M."/>
            <person name="Silverstein K.A.T."/>
            <person name="Koren S."/>
            <person name="Bechman K.B."/>
            <person name="Herman A."/>
            <person name="Abrahante J.E."/>
            <person name="Garbe J."/>
        </authorList>
    </citation>
    <scope>NUCLEOTIDE SEQUENCE</scope>
    <source>
        <strain evidence="2">Duluth1</strain>
        <tissue evidence="2">Whole animal</tissue>
    </source>
</reference>
<evidence type="ECO:0000259" key="1">
    <source>
        <dbReference type="Pfam" id="PF20720"/>
    </source>
</evidence>
<keyword evidence="3" id="KW-1185">Reference proteome</keyword>
<protein>
    <recommendedName>
        <fullName evidence="1">Novel STAND NTPase 3 domain-containing protein</fullName>
    </recommendedName>
</protein>
<dbReference type="InterPro" id="IPR049050">
    <property type="entry name" value="nSTAND3"/>
</dbReference>
<feature type="domain" description="Novel STAND NTPase 3" evidence="1">
    <location>
        <begin position="1"/>
        <end position="141"/>
    </location>
</feature>
<dbReference type="AlphaFoldDB" id="A0A9D4FVF4"/>
<organism evidence="2 3">
    <name type="scientific">Dreissena polymorpha</name>
    <name type="common">Zebra mussel</name>
    <name type="synonym">Mytilus polymorpha</name>
    <dbReference type="NCBI Taxonomy" id="45954"/>
    <lineage>
        <taxon>Eukaryota</taxon>
        <taxon>Metazoa</taxon>
        <taxon>Spiralia</taxon>
        <taxon>Lophotrochozoa</taxon>
        <taxon>Mollusca</taxon>
        <taxon>Bivalvia</taxon>
        <taxon>Autobranchia</taxon>
        <taxon>Heteroconchia</taxon>
        <taxon>Euheterodonta</taxon>
        <taxon>Imparidentia</taxon>
        <taxon>Neoheterodontei</taxon>
        <taxon>Myida</taxon>
        <taxon>Dreissenoidea</taxon>
        <taxon>Dreissenidae</taxon>
        <taxon>Dreissena</taxon>
    </lineage>
</organism>
<dbReference type="EMBL" id="JAIWYP010000006">
    <property type="protein sequence ID" value="KAH3806049.1"/>
    <property type="molecule type" value="Genomic_DNA"/>
</dbReference>
<evidence type="ECO:0000313" key="3">
    <source>
        <dbReference type="Proteomes" id="UP000828390"/>
    </source>
</evidence>
<name>A0A9D4FVF4_DREPO</name>
<proteinExistence type="predicted"/>
<sequence length="289" mass="33337">MLNDRHMTIITGHPGEGETTMAAYLALKRSKPENCLKLANANDWRKVDWSLKLFNTVIIDDIFGAGALNNNYVSDWKVYLPEIERAAKHKRLNVIITYRHYIKEEALDYINNSSMFRTQEGNIVHLSSDDLSHEEKRGILKMLELRVKQTSTENVKLFNEIDYYECVLKSKGTINYDSNTPENVVCGFHQCATLFVHDENLMKLGASFFENPDAHFKSYIEQLYNVNDGDIFQRFVALVIVWADHNGRIKKYDVRNPASATGHIRHVADIFGIDVKRKFMENIRSSLKS</sequence>
<dbReference type="Proteomes" id="UP000828390">
    <property type="component" value="Unassembled WGS sequence"/>
</dbReference>
<gene>
    <name evidence="2" type="ORF">DPMN_134359</name>
</gene>